<sequence length="71" mass="7758">MPFLGHNTGVLWGVQYGYGDVMKAIAAPLWLGIPRVSVSLDWHFWGCADNGMEGAATNEQEEKISLVFSTS</sequence>
<proteinExistence type="predicted"/>
<dbReference type="Proteomes" id="UP000827092">
    <property type="component" value="Unassembled WGS sequence"/>
</dbReference>
<dbReference type="AlphaFoldDB" id="A0AAV6VYZ2"/>
<organism evidence="1 2">
    <name type="scientific">Oedothorax gibbosus</name>
    <dbReference type="NCBI Taxonomy" id="931172"/>
    <lineage>
        <taxon>Eukaryota</taxon>
        <taxon>Metazoa</taxon>
        <taxon>Ecdysozoa</taxon>
        <taxon>Arthropoda</taxon>
        <taxon>Chelicerata</taxon>
        <taxon>Arachnida</taxon>
        <taxon>Araneae</taxon>
        <taxon>Araneomorphae</taxon>
        <taxon>Entelegynae</taxon>
        <taxon>Araneoidea</taxon>
        <taxon>Linyphiidae</taxon>
        <taxon>Erigoninae</taxon>
        <taxon>Oedothorax</taxon>
    </lineage>
</organism>
<protein>
    <submittedName>
        <fullName evidence="1">Uncharacterized protein</fullName>
    </submittedName>
</protein>
<reference evidence="1 2" key="1">
    <citation type="journal article" date="2022" name="Nat. Ecol. Evol.">
        <title>A masculinizing supergene underlies an exaggerated male reproductive morph in a spider.</title>
        <authorList>
            <person name="Hendrickx F."/>
            <person name="De Corte Z."/>
            <person name="Sonet G."/>
            <person name="Van Belleghem S.M."/>
            <person name="Kostlbacher S."/>
            <person name="Vangestel C."/>
        </authorList>
    </citation>
    <scope>NUCLEOTIDE SEQUENCE [LARGE SCALE GENOMIC DNA]</scope>
    <source>
        <strain evidence="1">W744_W776</strain>
    </source>
</reference>
<keyword evidence="2" id="KW-1185">Reference proteome</keyword>
<comment type="caution">
    <text evidence="1">The sequence shown here is derived from an EMBL/GenBank/DDBJ whole genome shotgun (WGS) entry which is preliminary data.</text>
</comment>
<accession>A0AAV6VYZ2</accession>
<dbReference type="EMBL" id="JAFNEN010000011">
    <property type="protein sequence ID" value="KAG8200943.1"/>
    <property type="molecule type" value="Genomic_DNA"/>
</dbReference>
<evidence type="ECO:0000313" key="2">
    <source>
        <dbReference type="Proteomes" id="UP000827092"/>
    </source>
</evidence>
<gene>
    <name evidence="1" type="ORF">JTE90_020582</name>
</gene>
<name>A0AAV6VYZ2_9ARAC</name>
<evidence type="ECO:0000313" key="1">
    <source>
        <dbReference type="EMBL" id="KAG8200943.1"/>
    </source>
</evidence>